<evidence type="ECO:0000313" key="3">
    <source>
        <dbReference type="Proteomes" id="UP000502260"/>
    </source>
</evidence>
<keyword evidence="3" id="KW-1185">Reference proteome</keyword>
<dbReference type="InterPro" id="IPR009839">
    <property type="entry name" value="SseB_N"/>
</dbReference>
<proteinExistence type="predicted"/>
<evidence type="ECO:0000313" key="2">
    <source>
        <dbReference type="EMBL" id="BCB26799.1"/>
    </source>
</evidence>
<reference evidence="3" key="1">
    <citation type="submission" date="2020-03" db="EMBL/GenBank/DDBJ databases">
        <title>Complete genome sequence of sulfur-oxidizing bacterium skT11.</title>
        <authorList>
            <person name="Kanda M."/>
            <person name="Kojima H."/>
            <person name="Fukui M."/>
        </authorList>
    </citation>
    <scope>NUCLEOTIDE SEQUENCE [LARGE SCALE GENOMIC DNA]</scope>
    <source>
        <strain evidence="3">skT11</strain>
    </source>
</reference>
<organism evidence="2 3">
    <name type="scientific">Sulfurimicrobium lacus</name>
    <dbReference type="NCBI Taxonomy" id="2715678"/>
    <lineage>
        <taxon>Bacteria</taxon>
        <taxon>Pseudomonadati</taxon>
        <taxon>Pseudomonadota</taxon>
        <taxon>Betaproteobacteria</taxon>
        <taxon>Nitrosomonadales</taxon>
        <taxon>Sulfuricellaceae</taxon>
        <taxon>Sulfurimicrobium</taxon>
    </lineage>
</organism>
<dbReference type="AlphaFoldDB" id="A0A6F8VDI3"/>
<sequence>MNDETQEIFEPKNDLEHKLLAAANGEISSEELVAGLLDAQVFMPVEDEDIEIKGFQRSTKARPLVVQAEEGIHVLVLFSSPERAKVVVQEFPKFGGGLLAEFRWVLERIDAGAGVTINPGWEIGIDLDPETIAQLAQELLAEKAKLH</sequence>
<dbReference type="Proteomes" id="UP000502260">
    <property type="component" value="Chromosome"/>
</dbReference>
<dbReference type="EMBL" id="AP022853">
    <property type="protein sequence ID" value="BCB26799.1"/>
    <property type="molecule type" value="Genomic_DNA"/>
</dbReference>
<gene>
    <name evidence="2" type="ORF">SKTS_16850</name>
</gene>
<accession>A0A6F8VDI3</accession>
<dbReference type="RefSeq" id="WP_173063241.1">
    <property type="nucleotide sequence ID" value="NZ_AP022853.1"/>
</dbReference>
<name>A0A6F8VDI3_9PROT</name>
<evidence type="ECO:0000259" key="1">
    <source>
        <dbReference type="Pfam" id="PF07179"/>
    </source>
</evidence>
<feature type="domain" description="SseB protein N-terminal" evidence="1">
    <location>
        <begin position="16"/>
        <end position="133"/>
    </location>
</feature>
<protein>
    <recommendedName>
        <fullName evidence="1">SseB protein N-terminal domain-containing protein</fullName>
    </recommendedName>
</protein>
<dbReference type="Pfam" id="PF07179">
    <property type="entry name" value="SseB"/>
    <property type="match status" value="1"/>
</dbReference>
<dbReference type="KEGG" id="slac:SKTS_16850"/>